<dbReference type="GO" id="GO:1990281">
    <property type="term" value="C:efflux pump complex"/>
    <property type="evidence" value="ECO:0007669"/>
    <property type="project" value="TreeGrafter"/>
</dbReference>
<organism evidence="3 4">
    <name type="scientific">Sedimentibacter hydroxybenzoicus DSM 7310</name>
    <dbReference type="NCBI Taxonomy" id="1123245"/>
    <lineage>
        <taxon>Bacteria</taxon>
        <taxon>Bacillati</taxon>
        <taxon>Bacillota</taxon>
        <taxon>Tissierellia</taxon>
        <taxon>Sedimentibacter</taxon>
    </lineage>
</organism>
<accession>A0A974BM27</accession>
<dbReference type="RefSeq" id="WP_179239277.1">
    <property type="nucleotide sequence ID" value="NZ_JACBNQ010000023.1"/>
</dbReference>
<sequence>MFDRILKIFFIFLSIVIIIGFVFLAIRNYIMPEVTATKPLENSTLIKKDYFTGRVISRETIEVKADRKLYIEEINVKSSQIVEPGSKIITLDMSRQSLNTDTEAVELQNQIKLYEIEKLNLKSQMNNREASVQRALESYNKAKEEYESTSYLYENGIVTKEDLDSKNDSAEELRKSYEREVSSLKSETEIYAMNLNRIDSEINILLGKLHGKVNEENKITVDSEGVYFLSDMVYIDYIIDKKIVEEGETVIRYSICNSNSDLYIEAYLDRDVYDDIFNKRYSVYFWKNDERKKESLNIQSVRSFPDHNELIFSLRDELREKVYISDVVRFMVQSEENYECVVQKTAVVPVGEMKSGNYCYIYTIESEESILGQINYLKQGEYKILAVGDNTVAVEASQTNTTRIDRNSIIANYASAVLENEMRVRIIK</sequence>
<keyword evidence="2" id="KW-0472">Membrane</keyword>
<name>A0A974BM27_SEDHY</name>
<keyword evidence="4" id="KW-1185">Reference proteome</keyword>
<gene>
    <name evidence="3" type="ORF">HZF24_15575</name>
</gene>
<evidence type="ECO:0000313" key="3">
    <source>
        <dbReference type="EMBL" id="NYB75567.1"/>
    </source>
</evidence>
<dbReference type="EMBL" id="JACBNQ010000023">
    <property type="protein sequence ID" value="NYB75567.1"/>
    <property type="molecule type" value="Genomic_DNA"/>
</dbReference>
<evidence type="ECO:0000313" key="4">
    <source>
        <dbReference type="Proteomes" id="UP000611629"/>
    </source>
</evidence>
<dbReference type="Proteomes" id="UP000611629">
    <property type="component" value="Unassembled WGS sequence"/>
</dbReference>
<keyword evidence="1" id="KW-0175">Coiled coil</keyword>
<dbReference type="Gene3D" id="1.10.287.470">
    <property type="entry name" value="Helix hairpin bin"/>
    <property type="match status" value="1"/>
</dbReference>
<dbReference type="GO" id="GO:0015562">
    <property type="term" value="F:efflux transmembrane transporter activity"/>
    <property type="evidence" value="ECO:0007669"/>
    <property type="project" value="TreeGrafter"/>
</dbReference>
<evidence type="ECO:0000256" key="2">
    <source>
        <dbReference type="SAM" id="Phobius"/>
    </source>
</evidence>
<keyword evidence="2" id="KW-0812">Transmembrane</keyword>
<dbReference type="PANTHER" id="PTHR30469">
    <property type="entry name" value="MULTIDRUG RESISTANCE PROTEIN MDTA"/>
    <property type="match status" value="1"/>
</dbReference>
<feature type="transmembrane region" description="Helical" evidence="2">
    <location>
        <begin position="6"/>
        <end position="26"/>
    </location>
</feature>
<dbReference type="AlphaFoldDB" id="A0A974BM27"/>
<keyword evidence="2" id="KW-1133">Transmembrane helix</keyword>
<comment type="caution">
    <text evidence="3">The sequence shown here is derived from an EMBL/GenBank/DDBJ whole genome shotgun (WGS) entry which is preliminary data.</text>
</comment>
<protein>
    <recommendedName>
        <fullName evidence="5">HlyD family secretion protein</fullName>
    </recommendedName>
</protein>
<evidence type="ECO:0008006" key="5">
    <source>
        <dbReference type="Google" id="ProtNLM"/>
    </source>
</evidence>
<evidence type="ECO:0000256" key="1">
    <source>
        <dbReference type="SAM" id="Coils"/>
    </source>
</evidence>
<feature type="coiled-coil region" evidence="1">
    <location>
        <begin position="104"/>
        <end position="187"/>
    </location>
</feature>
<dbReference type="Gene3D" id="2.40.50.100">
    <property type="match status" value="1"/>
</dbReference>
<reference evidence="3" key="1">
    <citation type="submission" date="2020-07" db="EMBL/GenBank/DDBJ databases">
        <title>Genomic analysis of a strain of Sedimentibacter Hydroxybenzoicus DSM7310.</title>
        <authorList>
            <person name="Ma S."/>
        </authorList>
    </citation>
    <scope>NUCLEOTIDE SEQUENCE</scope>
    <source>
        <strain evidence="3">DSM 7310</strain>
    </source>
</reference>
<proteinExistence type="predicted"/>